<dbReference type="AlphaFoldDB" id="A0A519BMY4"/>
<dbReference type="SUPFAM" id="SSF53756">
    <property type="entry name" value="UDP-Glycosyltransferase/glycogen phosphorylase"/>
    <property type="match status" value="1"/>
</dbReference>
<dbReference type="HAMAP" id="MF_00484">
    <property type="entry name" value="Glycogen_synth"/>
    <property type="match status" value="1"/>
</dbReference>
<gene>
    <name evidence="7" type="primary">glgA</name>
    <name evidence="10" type="ORF">EVG15_05385</name>
</gene>
<dbReference type="GO" id="GO:0004373">
    <property type="term" value="F:alpha-1,4-glucan glucosyltransferase (UDP-glucose donor) activity"/>
    <property type="evidence" value="ECO:0007669"/>
    <property type="project" value="InterPro"/>
</dbReference>
<reference evidence="10 11" key="1">
    <citation type="journal article" date="2019" name="ISME J.">
        <title>Insights into ecological role of a new deltaproteobacterial order Candidatus Acidulodesulfobacterales by metagenomics and metatranscriptomics.</title>
        <authorList>
            <person name="Tan S."/>
            <person name="Liu J."/>
            <person name="Fang Y."/>
            <person name="Hedlund B.P."/>
            <person name="Lian Z.H."/>
            <person name="Huang L.Y."/>
            <person name="Li J.T."/>
            <person name="Huang L.N."/>
            <person name="Li W.J."/>
            <person name="Jiang H.C."/>
            <person name="Dong H.L."/>
            <person name="Shu W.S."/>
        </authorList>
    </citation>
    <scope>NUCLEOTIDE SEQUENCE [LARGE SCALE GENOMIC DNA]</scope>
    <source>
        <strain evidence="10">AP1</strain>
    </source>
</reference>
<evidence type="ECO:0000256" key="3">
    <source>
        <dbReference type="ARBA" id="ARBA00010281"/>
    </source>
</evidence>
<dbReference type="GO" id="GO:0009011">
    <property type="term" value="F:alpha-1,4-glucan glucosyltransferase (ADP-glucose donor) activity"/>
    <property type="evidence" value="ECO:0007669"/>
    <property type="project" value="UniProtKB-UniRule"/>
</dbReference>
<dbReference type="Gene3D" id="3.40.50.2000">
    <property type="entry name" value="Glycogen Phosphorylase B"/>
    <property type="match status" value="2"/>
</dbReference>
<evidence type="ECO:0000256" key="1">
    <source>
        <dbReference type="ARBA" id="ARBA00001478"/>
    </source>
</evidence>
<evidence type="ECO:0000256" key="5">
    <source>
        <dbReference type="ARBA" id="ARBA00022679"/>
    </source>
</evidence>
<evidence type="ECO:0000259" key="8">
    <source>
        <dbReference type="Pfam" id="PF00534"/>
    </source>
</evidence>
<dbReference type="EMBL" id="SGBB01000007">
    <property type="protein sequence ID" value="RZD18630.1"/>
    <property type="molecule type" value="Genomic_DNA"/>
</dbReference>
<evidence type="ECO:0000256" key="2">
    <source>
        <dbReference type="ARBA" id="ARBA00002764"/>
    </source>
</evidence>
<keyword evidence="4 7" id="KW-0328">Glycosyltransferase</keyword>
<proteinExistence type="inferred from homology"/>
<comment type="pathway">
    <text evidence="7">Glycan biosynthesis; glycogen biosynthesis.</text>
</comment>
<dbReference type="InterPro" id="IPR013534">
    <property type="entry name" value="Starch_synth_cat_dom"/>
</dbReference>
<evidence type="ECO:0000313" key="10">
    <source>
        <dbReference type="EMBL" id="RZD18630.1"/>
    </source>
</evidence>
<dbReference type="PANTHER" id="PTHR45825:SF11">
    <property type="entry name" value="ALPHA AMYLASE DOMAIN-CONTAINING PROTEIN"/>
    <property type="match status" value="1"/>
</dbReference>
<dbReference type="UniPathway" id="UPA00164"/>
<evidence type="ECO:0000313" key="11">
    <source>
        <dbReference type="Proteomes" id="UP000319296"/>
    </source>
</evidence>
<dbReference type="GO" id="GO:0005978">
    <property type="term" value="P:glycogen biosynthetic process"/>
    <property type="evidence" value="ECO:0007669"/>
    <property type="project" value="UniProtKB-UniRule"/>
</dbReference>
<dbReference type="Pfam" id="PF00534">
    <property type="entry name" value="Glycos_transf_1"/>
    <property type="match status" value="1"/>
</dbReference>
<evidence type="ECO:0000256" key="6">
    <source>
        <dbReference type="ARBA" id="ARBA00023056"/>
    </source>
</evidence>
<sequence>MNVLFMTPEYYPFAKSGGLAEVAEAITVNLVQKGLNVTVCVPYYKQVSQQKFRISGKISKIEIDPPEDCLKFFHNNIDNLSKKKIANELRFFDILPYKYKGVNILFIKNDYLFNRDFLYSNGNIDYEDNLLRFAFFNYASLVYASDNMMKFDVIHCNDWQTSLIPALVKFKFKLPSKTLLTIHNLGYQGLFPVEQFQCTFLSKYLLNIEGFEYFGKINLLKGGIEFADIVTTVSKKYALEIQTKEYGFGLEGVLETCNKKLHGILNGVDYDEWNPETDKYIAKNFAYKNYKTGKKSCKKDLLNIFFGKDLIPDLMDKPVIGIIARLDEQKGFNILIEAIPEIIKNNAVIIILGTGNSKIEKELKKIAEAYPQNVCLKIEYNNQLAHKIEAGSDFYVMPSKYEPCGLNQMYSLIYGTVPIVRGTGGLDDTIINFDGINIGESNGFKFYNFNGEDLIKTVNYAISLYYNDKNTMAKLILNGMKSNFSWEKSINEYIDLYNKII</sequence>
<evidence type="ECO:0000259" key="9">
    <source>
        <dbReference type="Pfam" id="PF08323"/>
    </source>
</evidence>
<dbReference type="Pfam" id="PF08323">
    <property type="entry name" value="Glyco_transf_5"/>
    <property type="match status" value="1"/>
</dbReference>
<accession>A0A519BMY4</accession>
<dbReference type="Proteomes" id="UP000319296">
    <property type="component" value="Unassembled WGS sequence"/>
</dbReference>
<dbReference type="EC" id="2.4.1.21" evidence="7"/>
<comment type="caution">
    <text evidence="10">The sequence shown here is derived from an EMBL/GenBank/DDBJ whole genome shotgun (WGS) entry which is preliminary data.</text>
</comment>
<keyword evidence="5 7" id="KW-0808">Transferase</keyword>
<feature type="domain" description="Starch synthase catalytic" evidence="9">
    <location>
        <begin position="2"/>
        <end position="255"/>
    </location>
</feature>
<dbReference type="CDD" id="cd03791">
    <property type="entry name" value="GT5_Glycogen_synthase_DULL1-like"/>
    <property type="match status" value="1"/>
</dbReference>
<keyword evidence="6 7" id="KW-0320">Glycogen biosynthesis</keyword>
<organism evidence="10 11">
    <name type="scientific">Candidatus Acididesulfobacter diazotrophicus</name>
    <dbReference type="NCBI Taxonomy" id="2597226"/>
    <lineage>
        <taxon>Bacteria</taxon>
        <taxon>Deltaproteobacteria</taxon>
        <taxon>Candidatus Acidulodesulfobacterales</taxon>
        <taxon>Candidatus Acididesulfobacter</taxon>
    </lineage>
</organism>
<protein>
    <recommendedName>
        <fullName evidence="7">Glycogen synthase</fullName>
        <ecNumber evidence="7">2.4.1.21</ecNumber>
    </recommendedName>
    <alternativeName>
        <fullName evidence="7">Starch [bacterial glycogen] synthase</fullName>
    </alternativeName>
</protein>
<evidence type="ECO:0000256" key="7">
    <source>
        <dbReference type="HAMAP-Rule" id="MF_00484"/>
    </source>
</evidence>
<comment type="similarity">
    <text evidence="3 7">Belongs to the glycosyltransferase 1 family. Bacterial/plant glycogen synthase subfamily.</text>
</comment>
<comment type="function">
    <text evidence="2 7">Synthesizes alpha-1,4-glucan chains using ADP-glucose.</text>
</comment>
<dbReference type="InterPro" id="IPR011835">
    <property type="entry name" value="GS/SS"/>
</dbReference>
<dbReference type="NCBIfam" id="TIGR02095">
    <property type="entry name" value="glgA"/>
    <property type="match status" value="1"/>
</dbReference>
<feature type="domain" description="Glycosyl transferase family 1" evidence="8">
    <location>
        <begin position="316"/>
        <end position="465"/>
    </location>
</feature>
<feature type="binding site" evidence="7">
    <location>
        <position position="15"/>
    </location>
    <ligand>
        <name>ADP-alpha-D-glucose</name>
        <dbReference type="ChEBI" id="CHEBI:57498"/>
    </ligand>
</feature>
<dbReference type="PANTHER" id="PTHR45825">
    <property type="entry name" value="GRANULE-BOUND STARCH SYNTHASE 1, CHLOROPLASTIC/AMYLOPLASTIC"/>
    <property type="match status" value="1"/>
</dbReference>
<comment type="catalytic activity">
    <reaction evidence="1 7">
        <text>[(1-&gt;4)-alpha-D-glucosyl](n) + ADP-alpha-D-glucose = [(1-&gt;4)-alpha-D-glucosyl](n+1) + ADP + H(+)</text>
        <dbReference type="Rhea" id="RHEA:18189"/>
        <dbReference type="Rhea" id="RHEA-COMP:9584"/>
        <dbReference type="Rhea" id="RHEA-COMP:9587"/>
        <dbReference type="ChEBI" id="CHEBI:15378"/>
        <dbReference type="ChEBI" id="CHEBI:15444"/>
        <dbReference type="ChEBI" id="CHEBI:57498"/>
        <dbReference type="ChEBI" id="CHEBI:456216"/>
        <dbReference type="EC" id="2.4.1.21"/>
    </reaction>
</comment>
<dbReference type="InterPro" id="IPR001296">
    <property type="entry name" value="Glyco_trans_1"/>
</dbReference>
<name>A0A519BMY4_9DELT</name>
<evidence type="ECO:0000256" key="4">
    <source>
        <dbReference type="ARBA" id="ARBA00022676"/>
    </source>
</evidence>